<proteinExistence type="predicted"/>
<gene>
    <name evidence="2" type="ORF">JTE90_023787</name>
</gene>
<keyword evidence="3" id="KW-1185">Reference proteome</keyword>
<comment type="caution">
    <text evidence="2">The sequence shown here is derived from an EMBL/GenBank/DDBJ whole genome shotgun (WGS) entry which is preliminary data.</text>
</comment>
<organism evidence="2 3">
    <name type="scientific">Oedothorax gibbosus</name>
    <dbReference type="NCBI Taxonomy" id="931172"/>
    <lineage>
        <taxon>Eukaryota</taxon>
        <taxon>Metazoa</taxon>
        <taxon>Ecdysozoa</taxon>
        <taxon>Arthropoda</taxon>
        <taxon>Chelicerata</taxon>
        <taxon>Arachnida</taxon>
        <taxon>Araneae</taxon>
        <taxon>Araneomorphae</taxon>
        <taxon>Entelegynae</taxon>
        <taxon>Araneoidea</taxon>
        <taxon>Linyphiidae</taxon>
        <taxon>Erigoninae</taxon>
        <taxon>Oedothorax</taxon>
    </lineage>
</organism>
<evidence type="ECO:0000313" key="2">
    <source>
        <dbReference type="EMBL" id="KAG8186901.1"/>
    </source>
</evidence>
<evidence type="ECO:0000256" key="1">
    <source>
        <dbReference type="SAM" id="MobiDB-lite"/>
    </source>
</evidence>
<accession>A0AAV6UUG9</accession>
<dbReference type="EMBL" id="JAFNEN010000286">
    <property type="protein sequence ID" value="KAG8186901.1"/>
    <property type="molecule type" value="Genomic_DNA"/>
</dbReference>
<dbReference type="Proteomes" id="UP000827092">
    <property type="component" value="Unassembled WGS sequence"/>
</dbReference>
<sequence length="239" mass="27684">MDESRLNIVRTHKNDDEEDDTAYLSESESEDWVKPNELQQMDDPKLQNIISALGEDSNEETDAKYSEQGLPWGFLKGKDRVNVSALLNAAKCLRLVPHLALAEIKQCFSRMDISDEVEESENYDRGDIGESQIIFHYWVDVSNRKVDRSYLWKVADNEICWTKGIRSFKPFRTESIVQVSTAETLAKLQNEYGVEWFIDMLDKWGKDKNLACDINQVDDFIYVFLKNKGELKIAERALE</sequence>
<reference evidence="2 3" key="1">
    <citation type="journal article" date="2022" name="Nat. Ecol. Evol.">
        <title>A masculinizing supergene underlies an exaggerated male reproductive morph in a spider.</title>
        <authorList>
            <person name="Hendrickx F."/>
            <person name="De Corte Z."/>
            <person name="Sonet G."/>
            <person name="Van Belleghem S.M."/>
            <person name="Kostlbacher S."/>
            <person name="Vangestel C."/>
        </authorList>
    </citation>
    <scope>NUCLEOTIDE SEQUENCE [LARGE SCALE GENOMIC DNA]</scope>
    <source>
        <strain evidence="2">W744_W776</strain>
    </source>
</reference>
<evidence type="ECO:0000313" key="3">
    <source>
        <dbReference type="Proteomes" id="UP000827092"/>
    </source>
</evidence>
<feature type="region of interest" description="Disordered" evidence="1">
    <location>
        <begin position="1"/>
        <end position="32"/>
    </location>
</feature>
<protein>
    <submittedName>
        <fullName evidence="2">Uncharacterized protein</fullName>
    </submittedName>
</protein>
<name>A0AAV6UUG9_9ARAC</name>
<dbReference type="AlphaFoldDB" id="A0AAV6UUG9"/>